<dbReference type="InterPro" id="IPR040441">
    <property type="entry name" value="CFA20/CFAP20DC"/>
</dbReference>
<proteinExistence type="predicted"/>
<dbReference type="EMBL" id="JANBOJ010000182">
    <property type="protein sequence ID" value="KAJ1721289.1"/>
    <property type="molecule type" value="Genomic_DNA"/>
</dbReference>
<reference evidence="2" key="1">
    <citation type="submission" date="2022-07" db="EMBL/GenBank/DDBJ databases">
        <title>Phylogenomic reconstructions and comparative analyses of Kickxellomycotina fungi.</title>
        <authorList>
            <person name="Reynolds N.K."/>
            <person name="Stajich J.E."/>
            <person name="Barry K."/>
            <person name="Grigoriev I.V."/>
            <person name="Crous P."/>
            <person name="Smith M.E."/>
        </authorList>
    </citation>
    <scope>NUCLEOTIDE SEQUENCE</scope>
    <source>
        <strain evidence="2">NBRC 32514</strain>
    </source>
</reference>
<evidence type="ECO:0000259" key="1">
    <source>
        <dbReference type="Pfam" id="PF05018"/>
    </source>
</evidence>
<dbReference type="Proteomes" id="UP001149813">
    <property type="component" value="Unassembled WGS sequence"/>
</dbReference>
<feature type="domain" description="CFA20" evidence="1">
    <location>
        <begin position="1"/>
        <end position="197"/>
    </location>
</feature>
<evidence type="ECO:0000313" key="3">
    <source>
        <dbReference type="Proteomes" id="UP001149813"/>
    </source>
</evidence>
<comment type="caution">
    <text evidence="2">The sequence shown here is derived from an EMBL/GenBank/DDBJ whole genome shotgun (WGS) entry which is preliminary data.</text>
</comment>
<dbReference type="AlphaFoldDB" id="A0A9W7XUU9"/>
<evidence type="ECO:0000313" key="2">
    <source>
        <dbReference type="EMBL" id="KAJ1721289.1"/>
    </source>
</evidence>
<dbReference type="InterPro" id="IPR007714">
    <property type="entry name" value="CFA20_dom"/>
</dbReference>
<protein>
    <recommendedName>
        <fullName evidence="1">CFA20 domain-containing protein</fullName>
    </recommendedName>
</protein>
<accession>A0A9W7XUU9</accession>
<keyword evidence="3" id="KW-1185">Reference proteome</keyword>
<sequence length="202" mass="22705">MLRGVYHSGIVTVFNSTGTDPLQLWSTAVSATDVEDSSISVGKDKTGDSSSETLIEGAVLTIKSSHLSDTFISCPQNLDDTLGIKLPFMAIQLKNLNHLFSFEVETLDDHKLIRRFRASNYQAQAQLDHDIATLPLRLEQGWNHLTFDLGDMTRRLYGRKHCETRRITIHASIGLRLVMFSDRIIAEEQLPSELRLYGVLNC</sequence>
<dbReference type="PANTHER" id="PTHR12458">
    <property type="entry name" value="ORF PROTEIN"/>
    <property type="match status" value="1"/>
</dbReference>
<gene>
    <name evidence="2" type="ORF">LPJ53_004165</name>
</gene>
<dbReference type="Pfam" id="PF05018">
    <property type="entry name" value="CFA20_dom"/>
    <property type="match status" value="1"/>
</dbReference>
<name>A0A9W7XUU9_9FUNG</name>
<organism evidence="2 3">
    <name type="scientific">Coemansia erecta</name>
    <dbReference type="NCBI Taxonomy" id="147472"/>
    <lineage>
        <taxon>Eukaryota</taxon>
        <taxon>Fungi</taxon>
        <taxon>Fungi incertae sedis</taxon>
        <taxon>Zoopagomycota</taxon>
        <taxon>Kickxellomycotina</taxon>
        <taxon>Kickxellomycetes</taxon>
        <taxon>Kickxellales</taxon>
        <taxon>Kickxellaceae</taxon>
        <taxon>Coemansia</taxon>
    </lineage>
</organism>
<dbReference type="OrthoDB" id="7486196at2759"/>